<dbReference type="PANTHER" id="PTHR43585">
    <property type="entry name" value="FUMIPYRROLE BIOSYNTHESIS PROTEIN C"/>
    <property type="match status" value="1"/>
</dbReference>
<dbReference type="AlphaFoldDB" id="A0A5N0E7U2"/>
<dbReference type="InterPro" id="IPR011761">
    <property type="entry name" value="ATP-grasp"/>
</dbReference>
<dbReference type="SUPFAM" id="SSF56059">
    <property type="entry name" value="Glutathione synthetase ATP-binding domain-like"/>
    <property type="match status" value="1"/>
</dbReference>
<dbReference type="OrthoDB" id="3428978at2"/>
<keyword evidence="7" id="KW-1185">Reference proteome</keyword>
<dbReference type="Proteomes" id="UP000323876">
    <property type="component" value="Unassembled WGS sequence"/>
</dbReference>
<dbReference type="GO" id="GO:0016874">
    <property type="term" value="F:ligase activity"/>
    <property type="evidence" value="ECO:0007669"/>
    <property type="project" value="UniProtKB-KW"/>
</dbReference>
<dbReference type="GO" id="GO:0046872">
    <property type="term" value="F:metal ion binding"/>
    <property type="evidence" value="ECO:0007669"/>
    <property type="project" value="InterPro"/>
</dbReference>
<evidence type="ECO:0000259" key="5">
    <source>
        <dbReference type="PROSITE" id="PS50975"/>
    </source>
</evidence>
<organism evidence="6 7">
    <name type="scientific">Nocardia colli</name>
    <dbReference type="NCBI Taxonomy" id="2545717"/>
    <lineage>
        <taxon>Bacteria</taxon>
        <taxon>Bacillati</taxon>
        <taxon>Actinomycetota</taxon>
        <taxon>Actinomycetes</taxon>
        <taxon>Mycobacteriales</taxon>
        <taxon>Nocardiaceae</taxon>
        <taxon>Nocardia</taxon>
    </lineage>
</organism>
<dbReference type="Gene3D" id="3.30.1490.20">
    <property type="entry name" value="ATP-grasp fold, A domain"/>
    <property type="match status" value="1"/>
</dbReference>
<sequence>MKILVLHESKFERMGYARAFDHDEHDVVYAGTADRLGNIPAEIRCGKHELTSDRPVVDQLRPWMRERAPFDRLFARRELLIMPAAQLREEFGIPGMRPAAALRFRDKVVMKEILAAAGIRVPRWFPATALPERIPWSGKVVVKPRDANASRGIVVCDDYDSARTLIAERGREPAFTERYEIEEYLDGPVCAIDGFLFRGEPVAVQVARYVGTCLDYENGLPSGTVQYEDADLAAWACRCVRALGGQTLTFHLEAILTAHGPAFLEVAARGGGGHLGEMLSRRSGVHLHTVDMATDVRGELATDLIAEPAPQLYYGDFLFPGHVYAGAPVSVEVPPELLTDPMLVTHRIHPQGAPTTTDPGYEPEHLAFAGMIAGPDPDELESWLRRLFASVTVSTGMS</sequence>
<keyword evidence="2 4" id="KW-0547">Nucleotide-binding</keyword>
<dbReference type="GO" id="GO:0005524">
    <property type="term" value="F:ATP binding"/>
    <property type="evidence" value="ECO:0007669"/>
    <property type="project" value="UniProtKB-UniRule"/>
</dbReference>
<evidence type="ECO:0000256" key="1">
    <source>
        <dbReference type="ARBA" id="ARBA00022598"/>
    </source>
</evidence>
<keyword evidence="3 4" id="KW-0067">ATP-binding</keyword>
<dbReference type="EMBL" id="VXLC01000018">
    <property type="protein sequence ID" value="KAA8884780.1"/>
    <property type="molecule type" value="Genomic_DNA"/>
</dbReference>
<dbReference type="Gene3D" id="3.40.50.20">
    <property type="match status" value="1"/>
</dbReference>
<name>A0A5N0E7U2_9NOCA</name>
<evidence type="ECO:0000256" key="3">
    <source>
        <dbReference type="ARBA" id="ARBA00022840"/>
    </source>
</evidence>
<dbReference type="PROSITE" id="PS50975">
    <property type="entry name" value="ATP_GRASP"/>
    <property type="match status" value="1"/>
</dbReference>
<evidence type="ECO:0000256" key="2">
    <source>
        <dbReference type="ARBA" id="ARBA00022741"/>
    </source>
</evidence>
<comment type="caution">
    <text evidence="6">The sequence shown here is derived from an EMBL/GenBank/DDBJ whole genome shotgun (WGS) entry which is preliminary data.</text>
</comment>
<gene>
    <name evidence="6" type="ORF">F3087_32970</name>
</gene>
<evidence type="ECO:0000313" key="6">
    <source>
        <dbReference type="EMBL" id="KAA8884780.1"/>
    </source>
</evidence>
<dbReference type="PANTHER" id="PTHR43585:SF2">
    <property type="entry name" value="ATP-GRASP ENZYME FSQD"/>
    <property type="match status" value="1"/>
</dbReference>
<dbReference type="RefSeq" id="WP_150405999.1">
    <property type="nucleotide sequence ID" value="NZ_VXLC01000018.1"/>
</dbReference>
<dbReference type="Gene3D" id="3.30.470.20">
    <property type="entry name" value="ATP-grasp fold, B domain"/>
    <property type="match status" value="1"/>
</dbReference>
<evidence type="ECO:0000313" key="7">
    <source>
        <dbReference type="Proteomes" id="UP000323876"/>
    </source>
</evidence>
<dbReference type="InterPro" id="IPR052032">
    <property type="entry name" value="ATP-dep_AA_Ligase"/>
</dbReference>
<accession>A0A5N0E7U2</accession>
<proteinExistence type="predicted"/>
<reference evidence="6 7" key="1">
    <citation type="submission" date="2019-09" db="EMBL/GenBank/DDBJ databases">
        <authorList>
            <person name="Wang X."/>
        </authorList>
    </citation>
    <scope>NUCLEOTIDE SEQUENCE [LARGE SCALE GENOMIC DNA]</scope>
    <source>
        <strain evidence="6 7">CICC 11023</strain>
    </source>
</reference>
<keyword evidence="1" id="KW-0436">Ligase</keyword>
<feature type="domain" description="ATP-grasp" evidence="5">
    <location>
        <begin position="111"/>
        <end position="296"/>
    </location>
</feature>
<evidence type="ECO:0000256" key="4">
    <source>
        <dbReference type="PROSITE-ProRule" id="PRU00409"/>
    </source>
</evidence>
<protein>
    <recommendedName>
        <fullName evidence="5">ATP-grasp domain-containing protein</fullName>
    </recommendedName>
</protein>
<dbReference type="InterPro" id="IPR013815">
    <property type="entry name" value="ATP_grasp_subdomain_1"/>
</dbReference>